<organism evidence="2 3">
    <name type="scientific">Paenibacillus aurantius</name>
    <dbReference type="NCBI Taxonomy" id="2918900"/>
    <lineage>
        <taxon>Bacteria</taxon>
        <taxon>Bacillati</taxon>
        <taxon>Bacillota</taxon>
        <taxon>Bacilli</taxon>
        <taxon>Bacillales</taxon>
        <taxon>Paenibacillaceae</taxon>
        <taxon>Paenibacillus</taxon>
    </lineage>
</organism>
<feature type="domain" description="DUF4340" evidence="1">
    <location>
        <begin position="67"/>
        <end position="242"/>
    </location>
</feature>
<dbReference type="EMBL" id="CP130318">
    <property type="protein sequence ID" value="WNQ11644.1"/>
    <property type="molecule type" value="Genomic_DNA"/>
</dbReference>
<dbReference type="AlphaFoldDB" id="A0AA96LEC0"/>
<gene>
    <name evidence="2" type="ORF">MJA45_00760</name>
</gene>
<dbReference type="KEGG" id="paun:MJA45_00760"/>
<dbReference type="Proteomes" id="UP001305702">
    <property type="component" value="Chromosome"/>
</dbReference>
<protein>
    <submittedName>
        <fullName evidence="2">DUF4340 domain-containing protein</fullName>
    </submittedName>
</protein>
<dbReference type="InterPro" id="IPR025641">
    <property type="entry name" value="DUF4340"/>
</dbReference>
<sequence>MKRLLPTLILVVLCIGGFWYASSKDYFKAPSDEASKQLLTLAEGDVQSLSYSDGQDAVEIARKDDTWEMKKPSPLPLNSYLVEGWIGTLSSMTYDSKVTDNAADLAEYGLAQPKQEYQVTLKDGSVRKLLVGRPMPVPGSSYVKLDNSPAVYEVSDTNLQNLAKAPLDFMDKQAVKVNVEKVKTVQFDWKGTSWKLEKAESDKSVFESTWKIGAKELKPEEGSGILTQLTNLSTEQLVKPASEVAVNAPELTIVVTEEDGGKTTSSTFHGKLDKDNVWIVKEGGAWAYSVPAASLQEIADKGKA</sequence>
<evidence type="ECO:0000259" key="1">
    <source>
        <dbReference type="Pfam" id="PF14238"/>
    </source>
</evidence>
<reference evidence="2 3" key="1">
    <citation type="submission" date="2022-02" db="EMBL/GenBank/DDBJ databases">
        <title>Paenibacillus sp. MBLB1776 Whole Genome Shotgun Sequencing.</title>
        <authorList>
            <person name="Hwang C.Y."/>
            <person name="Cho E.-S."/>
            <person name="Seo M.-J."/>
        </authorList>
    </citation>
    <scope>NUCLEOTIDE SEQUENCE [LARGE SCALE GENOMIC DNA]</scope>
    <source>
        <strain evidence="2 3">MBLB1776</strain>
    </source>
</reference>
<keyword evidence="3" id="KW-1185">Reference proteome</keyword>
<dbReference type="RefSeq" id="WP_315605421.1">
    <property type="nucleotide sequence ID" value="NZ_CP130318.1"/>
</dbReference>
<dbReference type="Pfam" id="PF14238">
    <property type="entry name" value="DUF4340"/>
    <property type="match status" value="1"/>
</dbReference>
<accession>A0AA96LEC0</accession>
<proteinExistence type="predicted"/>
<evidence type="ECO:0000313" key="2">
    <source>
        <dbReference type="EMBL" id="WNQ11644.1"/>
    </source>
</evidence>
<name>A0AA96LEC0_9BACL</name>
<evidence type="ECO:0000313" key="3">
    <source>
        <dbReference type="Proteomes" id="UP001305702"/>
    </source>
</evidence>